<reference evidence="2 4" key="1">
    <citation type="submission" date="2022-01" db="EMBL/GenBank/DDBJ databases">
        <title>Collection of gut derived symbiotic bacterial strains cultured from healthy donors.</title>
        <authorList>
            <person name="Lin H."/>
            <person name="Kohout C."/>
            <person name="Waligurski E."/>
            <person name="Pamer E.G."/>
        </authorList>
    </citation>
    <scope>NUCLEOTIDE SEQUENCE [LARGE SCALE GENOMIC DNA]</scope>
    <source>
        <strain evidence="2 4">DFI.3.7</strain>
    </source>
</reference>
<dbReference type="Proteomes" id="UP001200313">
    <property type="component" value="Unassembled WGS sequence"/>
</dbReference>
<feature type="transmembrane region" description="Helical" evidence="1">
    <location>
        <begin position="237"/>
        <end position="256"/>
    </location>
</feature>
<feature type="transmembrane region" description="Helical" evidence="1">
    <location>
        <begin position="88"/>
        <end position="108"/>
    </location>
</feature>
<protein>
    <submittedName>
        <fullName evidence="3">Uncharacterized protein</fullName>
    </submittedName>
</protein>
<feature type="transmembrane region" description="Helical" evidence="1">
    <location>
        <begin position="61"/>
        <end position="81"/>
    </location>
</feature>
<dbReference type="AlphaFoldDB" id="A0AAW5JNW4"/>
<sequence>MDKQKQAARNQKEDVVLNRTLIWFGGAVVVELLLLLLNRYYINYNVSGITLMSNIHKALPVMIAALAVLTVVCALWLYTGLKKKRSGLIPGLLTGVFGALALGCLAAFRFKGAGIQLMCTLVPAVAVLALVYYLYQREFFAITVLSALGLVGLWVFRKAGGGHAVVVYGYFAVVAVILVAAVLLARRLQQAEGMLKRGEKRIRVLGHGANYALFYVSCAVVAAALAAALILGAAAAYYLMFALVAWIFVLAVYFTVKLM</sequence>
<evidence type="ECO:0000313" key="4">
    <source>
        <dbReference type="Proteomes" id="UP001200313"/>
    </source>
</evidence>
<keyword evidence="1" id="KW-0812">Transmembrane</keyword>
<gene>
    <name evidence="2" type="ORF">L0P79_09835</name>
    <name evidence="3" type="ORF">NE579_08750</name>
</gene>
<evidence type="ECO:0000313" key="5">
    <source>
        <dbReference type="Proteomes" id="UP001204562"/>
    </source>
</evidence>
<keyword evidence="1" id="KW-1133">Transmembrane helix</keyword>
<keyword evidence="1" id="KW-0472">Membrane</keyword>
<feature type="transmembrane region" description="Helical" evidence="1">
    <location>
        <begin position="139"/>
        <end position="156"/>
    </location>
</feature>
<name>A0AAW5JNW4_9FIRM</name>
<dbReference type="RefSeq" id="WP_238074110.1">
    <property type="nucleotide sequence ID" value="NZ_JAKNJB010000015.1"/>
</dbReference>
<dbReference type="Proteomes" id="UP001204562">
    <property type="component" value="Unassembled WGS sequence"/>
</dbReference>
<evidence type="ECO:0000313" key="3">
    <source>
        <dbReference type="EMBL" id="MCQ4770550.1"/>
    </source>
</evidence>
<evidence type="ECO:0000256" key="1">
    <source>
        <dbReference type="SAM" id="Phobius"/>
    </source>
</evidence>
<dbReference type="EMBL" id="JAKNJB010000015">
    <property type="protein sequence ID" value="MCG4527375.1"/>
    <property type="molecule type" value="Genomic_DNA"/>
</dbReference>
<accession>A0AAW5JNW4</accession>
<reference evidence="3" key="2">
    <citation type="submission" date="2022-06" db="EMBL/GenBank/DDBJ databases">
        <title>Isolation of gut microbiota from human fecal samples.</title>
        <authorList>
            <person name="Pamer E.G."/>
            <person name="Barat B."/>
            <person name="Waligurski E."/>
            <person name="Medina S."/>
            <person name="Paddock L."/>
            <person name="Mostad J."/>
        </authorList>
    </citation>
    <scope>NUCLEOTIDE SEQUENCE</scope>
    <source>
        <strain evidence="3">DFI.9.91</strain>
    </source>
</reference>
<feature type="transmembrane region" description="Helical" evidence="1">
    <location>
        <begin position="168"/>
        <end position="188"/>
    </location>
</feature>
<comment type="caution">
    <text evidence="3">The sequence shown here is derived from an EMBL/GenBank/DDBJ whole genome shotgun (WGS) entry which is preliminary data.</text>
</comment>
<organism evidence="3 5">
    <name type="scientific">Intestinimonas massiliensis</name>
    <name type="common">ex Afouda et al. 2020</name>
    <dbReference type="NCBI Taxonomy" id="1673721"/>
    <lineage>
        <taxon>Bacteria</taxon>
        <taxon>Bacillati</taxon>
        <taxon>Bacillota</taxon>
        <taxon>Clostridia</taxon>
        <taxon>Eubacteriales</taxon>
        <taxon>Intestinimonas</taxon>
    </lineage>
</organism>
<dbReference type="EMBL" id="JANFYS010000016">
    <property type="protein sequence ID" value="MCQ4770550.1"/>
    <property type="molecule type" value="Genomic_DNA"/>
</dbReference>
<feature type="transmembrane region" description="Helical" evidence="1">
    <location>
        <begin position="114"/>
        <end position="134"/>
    </location>
</feature>
<feature type="transmembrane region" description="Helical" evidence="1">
    <location>
        <begin position="209"/>
        <end position="231"/>
    </location>
</feature>
<proteinExistence type="predicted"/>
<evidence type="ECO:0000313" key="2">
    <source>
        <dbReference type="EMBL" id="MCG4527375.1"/>
    </source>
</evidence>
<feature type="transmembrane region" description="Helical" evidence="1">
    <location>
        <begin position="21"/>
        <end position="41"/>
    </location>
</feature>
<keyword evidence="4" id="KW-1185">Reference proteome</keyword>